<dbReference type="AlphaFoldDB" id="A0AAU9G0U3"/>
<dbReference type="GO" id="GO:0005634">
    <property type="term" value="C:nucleus"/>
    <property type="evidence" value="ECO:0007669"/>
    <property type="project" value="UniProtKB-SubCell"/>
</dbReference>
<dbReference type="Pfam" id="PF03801">
    <property type="entry name" value="Ndc80_HEC"/>
    <property type="match status" value="1"/>
</dbReference>
<comment type="subunit">
    <text evidence="10">Component of the NDC80 complex.</text>
</comment>
<gene>
    <name evidence="14" type="ORF">DMAD_01023</name>
</gene>
<evidence type="ECO:0000256" key="5">
    <source>
        <dbReference type="ARBA" id="ARBA00022838"/>
    </source>
</evidence>
<dbReference type="PANTHER" id="PTHR10643:SF2">
    <property type="entry name" value="KINETOCHORE PROTEIN NDC80 HOMOLOG"/>
    <property type="match status" value="1"/>
</dbReference>
<feature type="coiled-coil region" evidence="11">
    <location>
        <begin position="572"/>
        <end position="642"/>
    </location>
</feature>
<reference evidence="14 15" key="1">
    <citation type="submission" date="2024-02" db="EMBL/GenBank/DDBJ databases">
        <title>A chromosome-level genome assembly of Drosophila madeirensis, a fruit fly species endemic to Madeira island.</title>
        <authorList>
            <person name="Tomihara K."/>
            <person name="Llopart A."/>
            <person name="Yamamoto D."/>
        </authorList>
    </citation>
    <scope>NUCLEOTIDE SEQUENCE [LARGE SCALE GENOMIC DNA]</scope>
    <source>
        <strain evidence="14 15">RF1</strain>
    </source>
</reference>
<feature type="coiled-coil region" evidence="11">
    <location>
        <begin position="295"/>
        <end position="385"/>
    </location>
</feature>
<evidence type="ECO:0000256" key="2">
    <source>
        <dbReference type="ARBA" id="ARBA00022454"/>
    </source>
</evidence>
<dbReference type="GO" id="GO:0051301">
    <property type="term" value="P:cell division"/>
    <property type="evidence" value="ECO:0007669"/>
    <property type="project" value="UniProtKB-UniRule"/>
</dbReference>
<keyword evidence="8 10" id="KW-0131">Cell cycle</keyword>
<proteinExistence type="inferred from homology"/>
<evidence type="ECO:0000256" key="1">
    <source>
        <dbReference type="ARBA" id="ARBA00007050"/>
    </source>
</evidence>
<comment type="function">
    <text evidence="10">Acts as a component of the essential kinetochore-associated NDC80 complex, which is required for chromosome segregation and spindle checkpoint activity.</text>
</comment>
<evidence type="ECO:0000313" key="15">
    <source>
        <dbReference type="Proteomes" id="UP001500889"/>
    </source>
</evidence>
<feature type="region of interest" description="Disordered" evidence="12">
    <location>
        <begin position="1"/>
        <end position="85"/>
    </location>
</feature>
<feature type="compositionally biased region" description="Basic and acidic residues" evidence="12">
    <location>
        <begin position="8"/>
        <end position="24"/>
    </location>
</feature>
<dbReference type="InterPro" id="IPR055260">
    <property type="entry name" value="Ndc80_CH"/>
</dbReference>
<evidence type="ECO:0000256" key="11">
    <source>
        <dbReference type="SAM" id="Coils"/>
    </source>
</evidence>
<dbReference type="GO" id="GO:0051315">
    <property type="term" value="P:attachment of mitotic spindle microtubules to kinetochore"/>
    <property type="evidence" value="ECO:0007669"/>
    <property type="project" value="UniProtKB-UniRule"/>
</dbReference>
<keyword evidence="9 10" id="KW-0137">Centromere</keyword>
<evidence type="ECO:0000256" key="3">
    <source>
        <dbReference type="ARBA" id="ARBA00022618"/>
    </source>
</evidence>
<protein>
    <recommendedName>
        <fullName evidence="10">Kinetochore protein NDC80</fullName>
    </recommendedName>
</protein>
<dbReference type="InterPro" id="IPR005550">
    <property type="entry name" value="Kinetochore_Ndc80"/>
</dbReference>
<evidence type="ECO:0000256" key="7">
    <source>
        <dbReference type="ARBA" id="ARBA00023242"/>
    </source>
</evidence>
<evidence type="ECO:0000256" key="6">
    <source>
        <dbReference type="ARBA" id="ARBA00023054"/>
    </source>
</evidence>
<keyword evidence="2 10" id="KW-0158">Chromosome</keyword>
<dbReference type="Gene3D" id="1.10.418.30">
    <property type="entry name" value="Ncd80 complex, Ncd80 subunit"/>
    <property type="match status" value="1"/>
</dbReference>
<evidence type="ECO:0000256" key="8">
    <source>
        <dbReference type="ARBA" id="ARBA00023306"/>
    </source>
</evidence>
<keyword evidence="7 10" id="KW-0539">Nucleus</keyword>
<dbReference type="PANTHER" id="PTHR10643">
    <property type="entry name" value="KINETOCHORE PROTEIN NDC80"/>
    <property type="match status" value="1"/>
</dbReference>
<accession>A0AAU9G0U3</accession>
<keyword evidence="5 10" id="KW-0995">Kinetochore</keyword>
<feature type="compositionally biased region" description="Polar residues" evidence="12">
    <location>
        <begin position="33"/>
        <end position="43"/>
    </location>
</feature>
<evidence type="ECO:0000256" key="9">
    <source>
        <dbReference type="ARBA" id="ARBA00023328"/>
    </source>
</evidence>
<organism evidence="14 15">
    <name type="scientific">Drosophila madeirensis</name>
    <name type="common">Fruit fly</name>
    <dbReference type="NCBI Taxonomy" id="30013"/>
    <lineage>
        <taxon>Eukaryota</taxon>
        <taxon>Metazoa</taxon>
        <taxon>Ecdysozoa</taxon>
        <taxon>Arthropoda</taxon>
        <taxon>Hexapoda</taxon>
        <taxon>Insecta</taxon>
        <taxon>Pterygota</taxon>
        <taxon>Neoptera</taxon>
        <taxon>Endopterygota</taxon>
        <taxon>Diptera</taxon>
        <taxon>Brachycera</taxon>
        <taxon>Muscomorpha</taxon>
        <taxon>Ephydroidea</taxon>
        <taxon>Drosophilidae</taxon>
        <taxon>Drosophila</taxon>
        <taxon>Sophophora</taxon>
    </lineage>
</organism>
<evidence type="ECO:0000256" key="12">
    <source>
        <dbReference type="SAM" id="MobiDB-lite"/>
    </source>
</evidence>
<evidence type="ECO:0000256" key="4">
    <source>
        <dbReference type="ARBA" id="ARBA00022776"/>
    </source>
</evidence>
<evidence type="ECO:0000256" key="10">
    <source>
        <dbReference type="RuleBase" id="RU368072"/>
    </source>
</evidence>
<name>A0AAU9G0U3_DROMD</name>
<comment type="subcellular location">
    <subcellularLocation>
        <location evidence="10">Chromosome</location>
        <location evidence="10">Centromere</location>
        <location evidence="10">Kinetochore</location>
    </subcellularLocation>
    <subcellularLocation>
        <location evidence="10">Nucleus</location>
    </subcellularLocation>
</comment>
<dbReference type="GO" id="GO:0031262">
    <property type="term" value="C:Ndc80 complex"/>
    <property type="evidence" value="ECO:0007669"/>
    <property type="project" value="UniProtKB-UniRule"/>
</dbReference>
<evidence type="ECO:0000259" key="13">
    <source>
        <dbReference type="Pfam" id="PF03801"/>
    </source>
</evidence>
<keyword evidence="15" id="KW-1185">Reference proteome</keyword>
<keyword evidence="4 10" id="KW-0498">Mitosis</keyword>
<keyword evidence="3 10" id="KW-0132">Cell division</keyword>
<sequence>MYRAMPRRTSEFREDAHEDGEKRQTRLGMRSMATPTPMKSSSLAKRPSNARLGQPLCLERDRGSQMGLPPNRTPMSSHRKGAEVPHHSNKKWVAEKAQQIQDYLHAILPSHAIQGITGDFFNRGSGLRQMTTKQFVGIINFFFHQISRNRVTVGSNHVEDIMNTLQKLNYPYQVNKSSLMTPTTQHSFGHVIVMLDFLMDFAPQPEAEEEGRDFPFMETADQHSAYLHSMACESLAMSTTQTPAIVLDEELIELLLVQSTACFSLWDQENSEEEALLQARTRDKVINKKCDLADSRALDADIDALKKKLSDLELELEEALPGDGKRFKQLESLSREQNQLGQQLQAIQQEDAMKRNSIQELRSSAKQKTADIKALRKELRHTQQTVSSQRYTAQQLKDLQVQCTDRSNESKVYERQIKEVTERELNQQVMLSRSKQKLLDKIEQFNCHARNICMDSVICKASGKAKMELTLSLQPRHEEVLHGHQRLAKLADRLRLYRQQTAGRCKHVEDQKANLIQIKGKLDTQLASLGSELRAQKQSMAHIEANHKNKLETLAHDEQQLIDMQYELATRLEQLQAEEAKQHLQLSSVKQQNEDLITGIELRQQQAHRARNSYLDKYEETLAEAEEELKAVQLIIAENETKLSGAKQQIGSTELPSFGVVLQAIQKD</sequence>
<evidence type="ECO:0000313" key="14">
    <source>
        <dbReference type="EMBL" id="BFG01220.1"/>
    </source>
</evidence>
<feature type="domain" description="Kinetochore protein Ndc80 CH" evidence="13">
    <location>
        <begin position="89"/>
        <end position="202"/>
    </location>
</feature>
<dbReference type="InterPro" id="IPR038273">
    <property type="entry name" value="Ndc80_sf"/>
</dbReference>
<keyword evidence="6 11" id="KW-0175">Coiled coil</keyword>
<dbReference type="Proteomes" id="UP001500889">
    <property type="component" value="Chromosome A"/>
</dbReference>
<comment type="similarity">
    <text evidence="1 10">Belongs to the NDC80/HEC1 family.</text>
</comment>
<dbReference type="EMBL" id="AP029266">
    <property type="protein sequence ID" value="BFG01220.1"/>
    <property type="molecule type" value="Genomic_DNA"/>
</dbReference>